<protein>
    <recommendedName>
        <fullName evidence="4">RanBP2-type domain-containing protein</fullName>
    </recommendedName>
</protein>
<organism evidence="2 3">
    <name type="scientific">Actinomortierella ambigua</name>
    <dbReference type="NCBI Taxonomy" id="1343610"/>
    <lineage>
        <taxon>Eukaryota</taxon>
        <taxon>Fungi</taxon>
        <taxon>Fungi incertae sedis</taxon>
        <taxon>Mucoromycota</taxon>
        <taxon>Mortierellomycotina</taxon>
        <taxon>Mortierellomycetes</taxon>
        <taxon>Mortierellales</taxon>
        <taxon>Mortierellaceae</taxon>
        <taxon>Actinomortierella</taxon>
    </lineage>
</organism>
<feature type="compositionally biased region" description="Basic and acidic residues" evidence="1">
    <location>
        <begin position="105"/>
        <end position="119"/>
    </location>
</feature>
<evidence type="ECO:0000256" key="1">
    <source>
        <dbReference type="SAM" id="MobiDB-lite"/>
    </source>
</evidence>
<accession>A0A9P6PX98</accession>
<feature type="region of interest" description="Disordered" evidence="1">
    <location>
        <begin position="55"/>
        <end position="160"/>
    </location>
</feature>
<name>A0A9P6PX98_9FUNG</name>
<comment type="caution">
    <text evidence="2">The sequence shown here is derived from an EMBL/GenBank/DDBJ whole genome shotgun (WGS) entry which is preliminary data.</text>
</comment>
<gene>
    <name evidence="2" type="ORF">DFQ27_006740</name>
</gene>
<evidence type="ECO:0008006" key="4">
    <source>
        <dbReference type="Google" id="ProtNLM"/>
    </source>
</evidence>
<feature type="compositionally biased region" description="Low complexity" evidence="1">
    <location>
        <begin position="76"/>
        <end position="92"/>
    </location>
</feature>
<sequence>MAATTRAGAAARMAQCYATATGPRLTPTRPLPHAFEPILSNPFWTVRHSRCRPPQPFAFHSQAGPRPQKANPVGQAASFSSANRPAAAAAVSPSPPTKKHASRQHQQEQDGDNLTRKLEQFLSRSGRRRDPPLRPRPPAAASSVVSSSSSSSSLDYSRESKKKRYVAAFQAGDFMCPRCGTHNFGDPDKHLRPFMARSIPQRSSSSHRSQESHSPQDRLLSSSSSSSPIPGEQKDKEEEEDEHDSALKAPLLRPRERRRRLQGAISTCIECGYSTHESTQRTASPTAAAAAALSTTTTNKDDVRLSRPREYVCDYCDTVNFAGRISCVGCGAITPSLRDLQS</sequence>
<dbReference type="EMBL" id="JAAAJB010000505">
    <property type="protein sequence ID" value="KAG0254637.1"/>
    <property type="molecule type" value="Genomic_DNA"/>
</dbReference>
<feature type="compositionally biased region" description="Low complexity" evidence="1">
    <location>
        <begin position="139"/>
        <end position="155"/>
    </location>
</feature>
<evidence type="ECO:0000313" key="2">
    <source>
        <dbReference type="EMBL" id="KAG0254637.1"/>
    </source>
</evidence>
<dbReference type="Proteomes" id="UP000807716">
    <property type="component" value="Unassembled WGS sequence"/>
</dbReference>
<dbReference type="OrthoDB" id="2447173at2759"/>
<feature type="region of interest" description="Disordered" evidence="1">
    <location>
        <begin position="199"/>
        <end position="255"/>
    </location>
</feature>
<proteinExistence type="predicted"/>
<keyword evidence="3" id="KW-1185">Reference proteome</keyword>
<dbReference type="AlphaFoldDB" id="A0A9P6PX98"/>
<reference evidence="2" key="1">
    <citation type="journal article" date="2020" name="Fungal Divers.">
        <title>Resolving the Mortierellaceae phylogeny through synthesis of multi-gene phylogenetics and phylogenomics.</title>
        <authorList>
            <person name="Vandepol N."/>
            <person name="Liber J."/>
            <person name="Desiro A."/>
            <person name="Na H."/>
            <person name="Kennedy M."/>
            <person name="Barry K."/>
            <person name="Grigoriev I.V."/>
            <person name="Miller A.N."/>
            <person name="O'Donnell K."/>
            <person name="Stajich J.E."/>
            <person name="Bonito G."/>
        </authorList>
    </citation>
    <scope>NUCLEOTIDE SEQUENCE</scope>
    <source>
        <strain evidence="2">BC1065</strain>
    </source>
</reference>
<evidence type="ECO:0000313" key="3">
    <source>
        <dbReference type="Proteomes" id="UP000807716"/>
    </source>
</evidence>